<dbReference type="InterPro" id="IPR006311">
    <property type="entry name" value="TAT_signal"/>
</dbReference>
<proteinExistence type="predicted"/>
<sequence>MALNRRRLLIVSTAGIAGLLAAATSSLAQNQISSGEKPMDGIEITNVVNRIAIMSDLRDWEAVRDCFTEQVNVDYTSLAGGQPEAIAADALVERWKSVFETTFKTTQHLLGSHSITINGDTGTCVSQFQAHHIPLDSTKDPWTLGGYYSHELVRQNSQWLVSRMKMVWTWEDGQRPFA</sequence>
<dbReference type="RefSeq" id="WP_268611829.1">
    <property type="nucleotide sequence ID" value="NZ_CP113797.1"/>
</dbReference>
<dbReference type="PROSITE" id="PS51318">
    <property type="entry name" value="TAT"/>
    <property type="match status" value="1"/>
</dbReference>
<dbReference type="EMBL" id="CP113797">
    <property type="protein sequence ID" value="WAL61786.1"/>
    <property type="molecule type" value="Genomic_DNA"/>
</dbReference>
<dbReference type="KEGG" id="tsin:OXH18_07330"/>
<keyword evidence="1" id="KW-0732">Signal</keyword>
<gene>
    <name evidence="3" type="ORF">OXH18_07330</name>
</gene>
<dbReference type="Gene3D" id="3.10.450.50">
    <property type="match status" value="1"/>
</dbReference>
<dbReference type="Proteomes" id="UP001163152">
    <property type="component" value="Chromosome"/>
</dbReference>
<dbReference type="CDD" id="cd00531">
    <property type="entry name" value="NTF2_like"/>
    <property type="match status" value="1"/>
</dbReference>
<evidence type="ECO:0000256" key="1">
    <source>
        <dbReference type="SAM" id="SignalP"/>
    </source>
</evidence>
<evidence type="ECO:0000259" key="2">
    <source>
        <dbReference type="Pfam" id="PF13577"/>
    </source>
</evidence>
<protein>
    <submittedName>
        <fullName evidence="3">Nuclear transport factor 2 family protein</fullName>
    </submittedName>
</protein>
<dbReference type="InterPro" id="IPR037401">
    <property type="entry name" value="SnoaL-like"/>
</dbReference>
<feature type="chain" id="PRO_5038344146" evidence="1">
    <location>
        <begin position="29"/>
        <end position="178"/>
    </location>
</feature>
<evidence type="ECO:0000313" key="4">
    <source>
        <dbReference type="Proteomes" id="UP001163152"/>
    </source>
</evidence>
<feature type="domain" description="SnoaL-like" evidence="2">
    <location>
        <begin position="43"/>
        <end position="165"/>
    </location>
</feature>
<keyword evidence="4" id="KW-1185">Reference proteome</keyword>
<reference evidence="3" key="1">
    <citation type="submission" date="2022-12" db="EMBL/GenBank/DDBJ databases">
        <title>Polyphasic identification of a Novel Hot-Spring Cyanobacterium Ocullathermofonsia sinensis gen nov. sp. nov. and Genomic Insights on its Adaptations to the Thermal Habitat.</title>
        <authorList>
            <person name="Daroch M."/>
            <person name="Tang J."/>
            <person name="Jiang Y."/>
        </authorList>
    </citation>
    <scope>NUCLEOTIDE SEQUENCE</scope>
    <source>
        <strain evidence="3">PKUAC-SCTA174</strain>
    </source>
</reference>
<name>A0A9E9C619_9CYAN</name>
<dbReference type="AlphaFoldDB" id="A0A9E9C619"/>
<evidence type="ECO:0000313" key="3">
    <source>
        <dbReference type="EMBL" id="WAL61786.1"/>
    </source>
</evidence>
<dbReference type="Pfam" id="PF13577">
    <property type="entry name" value="SnoaL_4"/>
    <property type="match status" value="1"/>
</dbReference>
<dbReference type="SUPFAM" id="SSF54427">
    <property type="entry name" value="NTF2-like"/>
    <property type="match status" value="1"/>
</dbReference>
<accession>A0A9E9C619</accession>
<dbReference type="InterPro" id="IPR032710">
    <property type="entry name" value="NTF2-like_dom_sf"/>
</dbReference>
<feature type="signal peptide" evidence="1">
    <location>
        <begin position="1"/>
        <end position="28"/>
    </location>
</feature>
<organism evidence="3 4">
    <name type="scientific">Thermocoleostomius sinensis A174</name>
    <dbReference type="NCBI Taxonomy" id="2016057"/>
    <lineage>
        <taxon>Bacteria</taxon>
        <taxon>Bacillati</taxon>
        <taxon>Cyanobacteriota</taxon>
        <taxon>Cyanophyceae</taxon>
        <taxon>Oculatellales</taxon>
        <taxon>Oculatellaceae</taxon>
        <taxon>Thermocoleostomius</taxon>
    </lineage>
</organism>